<dbReference type="Proteomes" id="UP000509702">
    <property type="component" value="Plasmid unnamed7"/>
</dbReference>
<proteinExistence type="predicted"/>
<dbReference type="Pfam" id="PF13730">
    <property type="entry name" value="HTH_36"/>
    <property type="match status" value="1"/>
</dbReference>
<sequence>MEHASKQRVGLVPARYLNHPDVGVLELGVLTVLSIHADRTGLSWPSQTTIATTLKINRSTANSVLARLVSLGLVVKGQHPNPKIRVCTYQLPGHETLLDGFLGSLHHAVDEVPTTVADGDTEHPEHLHQESLSLGRASALEGDTDLGDDGTANRTVPTPPDPLDDGWTPSHADLSFATTARPDLSSEDVANVAQKFVGHYRGQPLPDPSSIFRCWIRKEIKRHDRSANHAAPGPASVYDTDRRAARRGGAVPAAAGQARFDAWARAALARRAGFPHLS</sequence>
<dbReference type="OrthoDB" id="7862895at2"/>
<evidence type="ECO:0000313" key="3">
    <source>
        <dbReference type="Proteomes" id="UP000509702"/>
    </source>
</evidence>
<dbReference type="RefSeq" id="WP_109154417.1">
    <property type="nucleotide sequence ID" value="NZ_BSOV01000001.1"/>
</dbReference>
<organism evidence="2 3">
    <name type="scientific">Azospirillum oryzae</name>
    <dbReference type="NCBI Taxonomy" id="286727"/>
    <lineage>
        <taxon>Bacteria</taxon>
        <taxon>Pseudomonadati</taxon>
        <taxon>Pseudomonadota</taxon>
        <taxon>Alphaproteobacteria</taxon>
        <taxon>Rhodospirillales</taxon>
        <taxon>Azospirillaceae</taxon>
        <taxon>Azospirillum</taxon>
    </lineage>
</organism>
<gene>
    <name evidence="2" type="ORF">HUE56_29425</name>
</gene>
<protein>
    <submittedName>
        <fullName evidence="2">Helix-turn-helix domain-containing protein</fullName>
    </submittedName>
</protein>
<dbReference type="Gene3D" id="1.10.10.10">
    <property type="entry name" value="Winged helix-like DNA-binding domain superfamily/Winged helix DNA-binding domain"/>
    <property type="match status" value="1"/>
</dbReference>
<geneLocation type="plasmid" evidence="2 3">
    <name>unnamed7</name>
</geneLocation>
<dbReference type="SUPFAM" id="SSF46785">
    <property type="entry name" value="Winged helix' DNA-binding domain"/>
    <property type="match status" value="1"/>
</dbReference>
<dbReference type="InterPro" id="IPR036388">
    <property type="entry name" value="WH-like_DNA-bd_sf"/>
</dbReference>
<keyword evidence="3" id="KW-1185">Reference proteome</keyword>
<dbReference type="InterPro" id="IPR036390">
    <property type="entry name" value="WH_DNA-bd_sf"/>
</dbReference>
<accession>A0A6N1ATE9</accession>
<keyword evidence="2" id="KW-0614">Plasmid</keyword>
<evidence type="ECO:0000256" key="1">
    <source>
        <dbReference type="SAM" id="MobiDB-lite"/>
    </source>
</evidence>
<name>A0A6N1ATE9_9PROT</name>
<dbReference type="AlphaFoldDB" id="A0A6N1ATE9"/>
<dbReference type="EMBL" id="CP054622">
    <property type="protein sequence ID" value="QKS54629.1"/>
    <property type="molecule type" value="Genomic_DNA"/>
</dbReference>
<reference evidence="2 3" key="1">
    <citation type="submission" date="2020-06" db="EMBL/GenBank/DDBJ databases">
        <title>Complete genome of Azosprillum oryzae KACC14407.</title>
        <authorList>
            <person name="Kim M."/>
            <person name="Park Y.-J."/>
            <person name="Shin J.-H."/>
        </authorList>
    </citation>
    <scope>NUCLEOTIDE SEQUENCE [LARGE SCALE GENOMIC DNA]</scope>
    <source>
        <strain evidence="2 3">KACC 14407</strain>
        <plasmid evidence="2 3">unnamed7</plasmid>
    </source>
</reference>
<dbReference type="KEGG" id="aoz:HUE56_29425"/>
<evidence type="ECO:0000313" key="2">
    <source>
        <dbReference type="EMBL" id="QKS54629.1"/>
    </source>
</evidence>
<feature type="region of interest" description="Disordered" evidence="1">
    <location>
        <begin position="140"/>
        <end position="173"/>
    </location>
</feature>